<evidence type="ECO:0000256" key="1">
    <source>
        <dbReference type="ARBA" id="ARBA00008857"/>
    </source>
</evidence>
<dbReference type="SUPFAM" id="SSF56349">
    <property type="entry name" value="DNA breaking-rejoining enzymes"/>
    <property type="match status" value="1"/>
</dbReference>
<dbReference type="Gene3D" id="1.10.150.130">
    <property type="match status" value="1"/>
</dbReference>
<dbReference type="AlphaFoldDB" id="A0A810QEW1"/>
<keyword evidence="2 3" id="KW-0238">DNA-binding</keyword>
<evidence type="ECO:0000256" key="2">
    <source>
        <dbReference type="ARBA" id="ARBA00023125"/>
    </source>
</evidence>
<proteinExistence type="inferred from homology"/>
<comment type="similarity">
    <text evidence="1">Belongs to the 'phage' integrase family.</text>
</comment>
<dbReference type="Proteomes" id="UP000679848">
    <property type="component" value="Chromosome"/>
</dbReference>
<organism evidence="5 6">
    <name type="scientific">Pusillibacter faecalis</name>
    <dbReference type="NCBI Taxonomy" id="2714358"/>
    <lineage>
        <taxon>Bacteria</taxon>
        <taxon>Bacillati</taxon>
        <taxon>Bacillota</taxon>
        <taxon>Clostridia</taxon>
        <taxon>Eubacteriales</taxon>
        <taxon>Oscillospiraceae</taxon>
        <taxon>Pusillibacter</taxon>
    </lineage>
</organism>
<sequence>MAWQRAYLDNVKASTVYLYQTNIKLYIAPHLGSLKLEALTPLIVQRFYNDLLHPEKEDSRPLPPKTIKNIHGVFYKVLQQAVQLGI</sequence>
<gene>
    <name evidence="5" type="ORF">MM59RIKEN_19910</name>
</gene>
<dbReference type="Pfam" id="PF14659">
    <property type="entry name" value="Phage_int_SAM_3"/>
    <property type="match status" value="1"/>
</dbReference>
<dbReference type="GO" id="GO:0003677">
    <property type="term" value="F:DNA binding"/>
    <property type="evidence" value="ECO:0007669"/>
    <property type="project" value="UniProtKB-UniRule"/>
</dbReference>
<accession>A0A810QEW1</accession>
<keyword evidence="6" id="KW-1185">Reference proteome</keyword>
<evidence type="ECO:0000313" key="5">
    <source>
        <dbReference type="EMBL" id="BCK84672.1"/>
    </source>
</evidence>
<dbReference type="GO" id="GO:0015074">
    <property type="term" value="P:DNA integration"/>
    <property type="evidence" value="ECO:0007669"/>
    <property type="project" value="InterPro"/>
</dbReference>
<dbReference type="PROSITE" id="PS51900">
    <property type="entry name" value="CB"/>
    <property type="match status" value="1"/>
</dbReference>
<reference evidence="5" key="1">
    <citation type="submission" date="2020-09" db="EMBL/GenBank/DDBJ databases">
        <title>New species isolated from human feces.</title>
        <authorList>
            <person name="Kitahara M."/>
            <person name="Shigeno Y."/>
            <person name="Shime M."/>
            <person name="Matsumoto Y."/>
            <person name="Nakamura S."/>
            <person name="Motooka D."/>
            <person name="Fukuoka S."/>
            <person name="Nishikawa H."/>
            <person name="Benno Y."/>
        </authorList>
    </citation>
    <scope>NUCLEOTIDE SEQUENCE</scope>
    <source>
        <strain evidence="5">MM59</strain>
    </source>
</reference>
<evidence type="ECO:0000256" key="3">
    <source>
        <dbReference type="PROSITE-ProRule" id="PRU01248"/>
    </source>
</evidence>
<feature type="domain" description="Core-binding (CB)" evidence="4">
    <location>
        <begin position="1"/>
        <end position="82"/>
    </location>
</feature>
<dbReference type="InterPro" id="IPR010998">
    <property type="entry name" value="Integrase_recombinase_N"/>
</dbReference>
<dbReference type="InterPro" id="IPR004107">
    <property type="entry name" value="Integrase_SAM-like_N"/>
</dbReference>
<dbReference type="InterPro" id="IPR011010">
    <property type="entry name" value="DNA_brk_join_enz"/>
</dbReference>
<evidence type="ECO:0000313" key="6">
    <source>
        <dbReference type="Proteomes" id="UP000679848"/>
    </source>
</evidence>
<dbReference type="KEGG" id="pfaa:MM59RIKEN_19910"/>
<evidence type="ECO:0000259" key="4">
    <source>
        <dbReference type="PROSITE" id="PS51900"/>
    </source>
</evidence>
<dbReference type="RefSeq" id="WP_213543254.1">
    <property type="nucleotide sequence ID" value="NZ_AP023420.1"/>
</dbReference>
<dbReference type="InterPro" id="IPR044068">
    <property type="entry name" value="CB"/>
</dbReference>
<protein>
    <recommendedName>
        <fullName evidence="4">Core-binding (CB) domain-containing protein</fullName>
    </recommendedName>
</protein>
<name>A0A810QEW1_9FIRM</name>
<dbReference type="EMBL" id="AP023420">
    <property type="protein sequence ID" value="BCK84672.1"/>
    <property type="molecule type" value="Genomic_DNA"/>
</dbReference>